<protein>
    <recommendedName>
        <fullName evidence="5">HTH myb-type domain-containing protein</fullName>
    </recommendedName>
</protein>
<feature type="region of interest" description="Disordered" evidence="4">
    <location>
        <begin position="308"/>
        <end position="327"/>
    </location>
</feature>
<comment type="caution">
    <text evidence="6">The sequence shown here is derived from an EMBL/GenBank/DDBJ whole genome shotgun (WGS) entry which is preliminary data.</text>
</comment>
<dbReference type="InterPro" id="IPR001005">
    <property type="entry name" value="SANT/Myb"/>
</dbReference>
<dbReference type="Proteomes" id="UP000077202">
    <property type="component" value="Unassembled WGS sequence"/>
</dbReference>
<keyword evidence="1" id="KW-0805">Transcription regulation</keyword>
<proteinExistence type="predicted"/>
<dbReference type="PROSITE" id="PS51294">
    <property type="entry name" value="HTH_MYB"/>
    <property type="match status" value="1"/>
</dbReference>
<dbReference type="SUPFAM" id="SSF46689">
    <property type="entry name" value="Homeodomain-like"/>
    <property type="match status" value="1"/>
</dbReference>
<dbReference type="InterPro" id="IPR025756">
    <property type="entry name" value="Myb_CC_LHEQLE"/>
</dbReference>
<gene>
    <name evidence="6" type="ORF">AXG93_4316s1150</name>
</gene>
<feature type="compositionally biased region" description="Polar residues" evidence="4">
    <location>
        <begin position="265"/>
        <end position="281"/>
    </location>
</feature>
<feature type="domain" description="HTH myb-type" evidence="5">
    <location>
        <begin position="16"/>
        <end position="76"/>
    </location>
</feature>
<dbReference type="PANTHER" id="PTHR31499:SF43">
    <property type="entry name" value="MYB FAMILY TRANSCRIPTION FACTOR APL"/>
    <property type="match status" value="1"/>
</dbReference>
<evidence type="ECO:0000256" key="1">
    <source>
        <dbReference type="ARBA" id="ARBA00023015"/>
    </source>
</evidence>
<evidence type="ECO:0000259" key="5">
    <source>
        <dbReference type="PROSITE" id="PS51294"/>
    </source>
</evidence>
<dbReference type="InterPro" id="IPR046955">
    <property type="entry name" value="PHR1-like"/>
</dbReference>
<dbReference type="Gene3D" id="1.10.10.60">
    <property type="entry name" value="Homeodomain-like"/>
    <property type="match status" value="1"/>
</dbReference>
<dbReference type="Pfam" id="PF14379">
    <property type="entry name" value="Myb_CC_LHEQLE"/>
    <property type="match status" value="1"/>
</dbReference>
<name>A0A176VRT7_MARPO</name>
<sequence length="429" mass="45934">MYGGSLPGDAGVVTSADPKPRLRWTPELHERFVDAVTQLGGADKATPKSVMRVMGVKGLTLYHLKSHLQKYRLGKQLHKEVNVETIKDQGSSEGQGPSSGTATDCVITQNPKESLQITEALRLQMEVQKRLHEQLEVQRHLQLRIEAQGKYLQSILEKARETLAGHTAASPGLEAAHAELSDLASKVTTENLSPAFSLTGVPSMSMPSLTVAELSVRGGEQQCGGVPHQLSSPNPQSRLSDCSSQSYLTSLACSGNPDGNEPSDQKQNTGKQRATTRSSYFSGDDDGRLNSNEDGGETELQEISANCLSQGGSLTRAEDRQTKSTPVSMRMVSLDKGLFNGEEAGTVPSDGSMLRGFKISAEAQTFSDSKPPALQRPTPRRGAALLSDDSRLCSLVKAGALLPLQGNYPADMGSIPLHQYYFQGGGQAS</sequence>
<feature type="compositionally biased region" description="Polar residues" evidence="4">
    <location>
        <begin position="229"/>
        <end position="253"/>
    </location>
</feature>
<evidence type="ECO:0000313" key="6">
    <source>
        <dbReference type="EMBL" id="OAE23584.1"/>
    </source>
</evidence>
<dbReference type="PANTHER" id="PTHR31499">
    <property type="entry name" value="MYB FAMILY TRANSCRIPTION FACTOR PHL11"/>
    <property type="match status" value="1"/>
</dbReference>
<organism evidence="6 7">
    <name type="scientific">Marchantia polymorpha subsp. ruderalis</name>
    <dbReference type="NCBI Taxonomy" id="1480154"/>
    <lineage>
        <taxon>Eukaryota</taxon>
        <taxon>Viridiplantae</taxon>
        <taxon>Streptophyta</taxon>
        <taxon>Embryophyta</taxon>
        <taxon>Marchantiophyta</taxon>
        <taxon>Marchantiopsida</taxon>
        <taxon>Marchantiidae</taxon>
        <taxon>Marchantiales</taxon>
        <taxon>Marchantiaceae</taxon>
        <taxon>Marchantia</taxon>
    </lineage>
</organism>
<dbReference type="AlphaFoldDB" id="A0A176VRT7"/>
<dbReference type="GO" id="GO:0003677">
    <property type="term" value="F:DNA binding"/>
    <property type="evidence" value="ECO:0007669"/>
    <property type="project" value="InterPro"/>
</dbReference>
<dbReference type="Pfam" id="PF00249">
    <property type="entry name" value="Myb_DNA-binding"/>
    <property type="match status" value="1"/>
</dbReference>
<reference evidence="6" key="1">
    <citation type="submission" date="2016-03" db="EMBL/GenBank/DDBJ databases">
        <title>Mechanisms controlling the formation of the plant cell surface in tip-growing cells are functionally conserved among land plants.</title>
        <authorList>
            <person name="Honkanen S."/>
            <person name="Jones V.A."/>
            <person name="Morieri G."/>
            <person name="Champion C."/>
            <person name="Hetherington A.J."/>
            <person name="Kelly S."/>
            <person name="Saint-Marcoux D."/>
            <person name="Proust H."/>
            <person name="Prescott H."/>
            <person name="Dolan L."/>
        </authorList>
    </citation>
    <scope>NUCLEOTIDE SEQUENCE [LARGE SCALE GENOMIC DNA]</scope>
    <source>
        <tissue evidence="6">Whole gametophyte</tissue>
    </source>
</reference>
<evidence type="ECO:0000256" key="3">
    <source>
        <dbReference type="ARBA" id="ARBA00023242"/>
    </source>
</evidence>
<dbReference type="GO" id="GO:0003700">
    <property type="term" value="F:DNA-binding transcription factor activity"/>
    <property type="evidence" value="ECO:0007669"/>
    <property type="project" value="InterPro"/>
</dbReference>
<dbReference type="FunFam" id="1.10.10.60:FF:000002">
    <property type="entry name" value="Myb family transcription factor"/>
    <property type="match status" value="1"/>
</dbReference>
<evidence type="ECO:0000256" key="4">
    <source>
        <dbReference type="SAM" id="MobiDB-lite"/>
    </source>
</evidence>
<accession>A0A176VRT7</accession>
<keyword evidence="7" id="KW-1185">Reference proteome</keyword>
<dbReference type="InterPro" id="IPR006447">
    <property type="entry name" value="Myb_dom_plants"/>
</dbReference>
<dbReference type="NCBIfam" id="TIGR01557">
    <property type="entry name" value="myb_SHAQKYF"/>
    <property type="match status" value="1"/>
</dbReference>
<evidence type="ECO:0000256" key="2">
    <source>
        <dbReference type="ARBA" id="ARBA00023163"/>
    </source>
</evidence>
<evidence type="ECO:0000313" key="7">
    <source>
        <dbReference type="Proteomes" id="UP000077202"/>
    </source>
</evidence>
<dbReference type="InterPro" id="IPR017930">
    <property type="entry name" value="Myb_dom"/>
</dbReference>
<dbReference type="EMBL" id="LVLJ01002823">
    <property type="protein sequence ID" value="OAE23584.1"/>
    <property type="molecule type" value="Genomic_DNA"/>
</dbReference>
<dbReference type="InterPro" id="IPR009057">
    <property type="entry name" value="Homeodomain-like_sf"/>
</dbReference>
<feature type="region of interest" description="Disordered" evidence="4">
    <location>
        <begin position="220"/>
        <end position="298"/>
    </location>
</feature>
<keyword evidence="3" id="KW-0539">Nucleus</keyword>
<keyword evidence="2" id="KW-0804">Transcription</keyword>